<accession>A0ABR8YS64</accession>
<dbReference type="InterPro" id="IPR035965">
    <property type="entry name" value="PAS-like_dom_sf"/>
</dbReference>
<dbReference type="Pfam" id="PF12838">
    <property type="entry name" value="Fer4_7"/>
    <property type="match status" value="1"/>
</dbReference>
<evidence type="ECO:0000313" key="8">
    <source>
        <dbReference type="EMBL" id="MBD8047092.1"/>
    </source>
</evidence>
<dbReference type="InterPro" id="IPR050340">
    <property type="entry name" value="Cytosolic_Fe-S_CAF"/>
</dbReference>
<keyword evidence="1" id="KW-0004">4Fe-4S</keyword>
<keyword evidence="9" id="KW-1185">Reference proteome</keyword>
<evidence type="ECO:0000313" key="9">
    <source>
        <dbReference type="Proteomes" id="UP000627166"/>
    </source>
</evidence>
<name>A0ABR8YS64_9CLOT</name>
<comment type="caution">
    <text evidence="8">The sequence shown here is derived from an EMBL/GenBank/DDBJ whole genome shotgun (WGS) entry which is preliminary data.</text>
</comment>
<feature type="domain" description="4Fe-4S" evidence="7">
    <location>
        <begin position="355"/>
        <end position="416"/>
    </location>
</feature>
<dbReference type="PROSITE" id="PS51656">
    <property type="entry name" value="4FE4S"/>
    <property type="match status" value="1"/>
</dbReference>
<dbReference type="PROSITE" id="PS50112">
    <property type="entry name" value="PAS"/>
    <property type="match status" value="1"/>
</dbReference>
<dbReference type="Pfam" id="PF13426">
    <property type="entry name" value="PAS_9"/>
    <property type="match status" value="1"/>
</dbReference>
<evidence type="ECO:0000259" key="5">
    <source>
        <dbReference type="PROSITE" id="PS50112"/>
    </source>
</evidence>
<dbReference type="InterPro" id="IPR000014">
    <property type="entry name" value="PAS"/>
</dbReference>
<dbReference type="Gene3D" id="3.40.950.10">
    <property type="entry name" value="Fe-only Hydrogenase (Larger Subunit), Chain L, domain 3"/>
    <property type="match status" value="1"/>
</dbReference>
<dbReference type="RefSeq" id="WP_191740064.1">
    <property type="nucleotide sequence ID" value="NZ_JACSQB010000062.1"/>
</dbReference>
<dbReference type="PROSITE" id="PS51379">
    <property type="entry name" value="4FE4S_FER_2"/>
    <property type="match status" value="2"/>
</dbReference>
<keyword evidence="2" id="KW-0479">Metal-binding</keyword>
<dbReference type="InterPro" id="IPR009016">
    <property type="entry name" value="Fe_hydrogenase"/>
</dbReference>
<evidence type="ECO:0000256" key="3">
    <source>
        <dbReference type="ARBA" id="ARBA00023004"/>
    </source>
</evidence>
<dbReference type="InterPro" id="IPR017900">
    <property type="entry name" value="4Fe4S_Fe_S_CS"/>
</dbReference>
<dbReference type="SMART" id="SM00091">
    <property type="entry name" value="PAS"/>
    <property type="match status" value="1"/>
</dbReference>
<feature type="domain" description="PAS" evidence="5">
    <location>
        <begin position="407"/>
        <end position="452"/>
    </location>
</feature>
<sequence>MQVIDFSPANCKNCYKCVRTCSVKAIEVKNHQARIIEERCIACGHCFVVCPQNARNVLSDLEHIKSAIKNGNNVIAQVAPAFRGFFENSSKIVTALKKIGFQIVEEVSIGAELVSQSYEKIIRESDKSEFLTSCCPSVIMLIEQYYPELISNILPVVSPMIAHGKIIKSNYPNSFVVFIGPCISKKYEALLDENKGIVDAVLTFDELIQWISEENIDINNLEESTVDNYGSKRGSSYPLAGGILNAIRSTALSKNIDLIKVDGIENCKSLLEALKNKDLENVCVELSICNESCLGGPGGTAQGGTPFKRIQNLHKYIMRRAKETKEEIDYVKPYIDLSRTFKDRSIKSYMPTEEEIKEILSKMGKYEKEDELNCGACGYDSCYKKAIAVSQNMSQIDMCLPYMRSIAERMSNEIFQNSPNAILLLDKFLNIVEINPIAKKIFGVEKEELKGEPISTIMDDTTFKRVIEDKKSIPKQKVNYLEYNYHAYRSIIYMEKQSALLVIFTDITEEENRKLELNKIKENTLDVTQTIIDKQMRVAQEIASLLGETTAETKVALMKLKKVLKEEKEV</sequence>
<keyword evidence="4" id="KW-0411">Iron-sulfur</keyword>
<gene>
    <name evidence="8" type="ORF">H9637_08585</name>
</gene>
<dbReference type="CDD" id="cd00130">
    <property type="entry name" value="PAS"/>
    <property type="match status" value="1"/>
</dbReference>
<dbReference type="EMBL" id="JACSQB010000062">
    <property type="protein sequence ID" value="MBD8047092.1"/>
    <property type="molecule type" value="Genomic_DNA"/>
</dbReference>
<dbReference type="PANTHER" id="PTHR11615">
    <property type="entry name" value="NITRATE, FORMATE, IRON DEHYDROGENASE"/>
    <property type="match status" value="1"/>
</dbReference>
<evidence type="ECO:0000256" key="4">
    <source>
        <dbReference type="ARBA" id="ARBA00023014"/>
    </source>
</evidence>
<dbReference type="InterPro" id="IPR004108">
    <property type="entry name" value="Fe_hydrogenase_lsu_C"/>
</dbReference>
<dbReference type="SUPFAM" id="SSF55785">
    <property type="entry name" value="PYP-like sensor domain (PAS domain)"/>
    <property type="match status" value="1"/>
</dbReference>
<evidence type="ECO:0000259" key="6">
    <source>
        <dbReference type="PROSITE" id="PS51379"/>
    </source>
</evidence>
<dbReference type="SUPFAM" id="SSF53920">
    <property type="entry name" value="Fe-only hydrogenase"/>
    <property type="match status" value="1"/>
</dbReference>
<dbReference type="NCBIfam" id="TIGR00229">
    <property type="entry name" value="sensory_box"/>
    <property type="match status" value="1"/>
</dbReference>
<dbReference type="Gene3D" id="1.10.15.40">
    <property type="entry name" value="Electron transport complex subunit B, putative Fe-S cluster"/>
    <property type="match status" value="1"/>
</dbReference>
<dbReference type="Pfam" id="PF04060">
    <property type="entry name" value="FeS"/>
    <property type="match status" value="1"/>
</dbReference>
<reference evidence="8 9" key="1">
    <citation type="submission" date="2020-08" db="EMBL/GenBank/DDBJ databases">
        <title>A Genomic Blueprint of the Chicken Gut Microbiome.</title>
        <authorList>
            <person name="Gilroy R."/>
            <person name="Ravi A."/>
            <person name="Getino M."/>
            <person name="Pursley I."/>
            <person name="Horton D.L."/>
            <person name="Alikhan N.-F."/>
            <person name="Baker D."/>
            <person name="Gharbi K."/>
            <person name="Hall N."/>
            <person name="Watson M."/>
            <person name="Adriaenssens E.M."/>
            <person name="Foster-Nyarko E."/>
            <person name="Jarju S."/>
            <person name="Secka A."/>
            <person name="Antonio M."/>
            <person name="Oren A."/>
            <person name="Chaudhuri R."/>
            <person name="La Ragione R.M."/>
            <person name="Hildebrand F."/>
            <person name="Pallen M.J."/>
        </authorList>
    </citation>
    <scope>NUCLEOTIDE SEQUENCE [LARGE SCALE GENOMIC DNA]</scope>
    <source>
        <strain evidence="8 9">N37</strain>
    </source>
</reference>
<dbReference type="Gene3D" id="3.30.450.20">
    <property type="entry name" value="PAS domain"/>
    <property type="match status" value="1"/>
</dbReference>
<evidence type="ECO:0000256" key="1">
    <source>
        <dbReference type="ARBA" id="ARBA00022485"/>
    </source>
</evidence>
<feature type="domain" description="4Fe-4S ferredoxin-type" evidence="6">
    <location>
        <begin position="2"/>
        <end position="30"/>
    </location>
</feature>
<dbReference type="Pfam" id="PF02906">
    <property type="entry name" value="Fe_hyd_lg_C"/>
    <property type="match status" value="1"/>
</dbReference>
<evidence type="ECO:0000259" key="7">
    <source>
        <dbReference type="PROSITE" id="PS51656"/>
    </source>
</evidence>
<dbReference type="SUPFAM" id="SSF54862">
    <property type="entry name" value="4Fe-4S ferredoxins"/>
    <property type="match status" value="1"/>
</dbReference>
<evidence type="ECO:0000256" key="2">
    <source>
        <dbReference type="ARBA" id="ARBA00022723"/>
    </source>
</evidence>
<keyword evidence="3" id="KW-0408">Iron</keyword>
<protein>
    <submittedName>
        <fullName evidence="8">PAS domain S-box protein</fullName>
    </submittedName>
</protein>
<dbReference type="Proteomes" id="UP000627166">
    <property type="component" value="Unassembled WGS sequence"/>
</dbReference>
<organism evidence="8 9">
    <name type="scientific">Clostridium faecium</name>
    <dbReference type="NCBI Taxonomy" id="2762223"/>
    <lineage>
        <taxon>Bacteria</taxon>
        <taxon>Bacillati</taxon>
        <taxon>Bacillota</taxon>
        <taxon>Clostridia</taxon>
        <taxon>Eubacteriales</taxon>
        <taxon>Clostridiaceae</taxon>
        <taxon>Clostridium</taxon>
    </lineage>
</organism>
<proteinExistence type="predicted"/>
<dbReference type="Gene3D" id="3.30.70.20">
    <property type="match status" value="1"/>
</dbReference>
<dbReference type="InterPro" id="IPR017896">
    <property type="entry name" value="4Fe4S_Fe-S-bd"/>
</dbReference>
<dbReference type="InterPro" id="IPR007202">
    <property type="entry name" value="4Fe-4S_dom"/>
</dbReference>
<dbReference type="PROSITE" id="PS00198">
    <property type="entry name" value="4FE4S_FER_1"/>
    <property type="match status" value="1"/>
</dbReference>
<feature type="domain" description="4Fe-4S ferredoxin-type" evidence="6">
    <location>
        <begin position="31"/>
        <end position="60"/>
    </location>
</feature>